<dbReference type="Proteomes" id="UP000188605">
    <property type="component" value="Unassembled WGS sequence"/>
</dbReference>
<organism evidence="1 2">
    <name type="scientific">Candidatus Epulonipiscium fishelsonii</name>
    <dbReference type="NCBI Taxonomy" id="77094"/>
    <lineage>
        <taxon>Bacteria</taxon>
        <taxon>Bacillati</taxon>
        <taxon>Bacillota</taxon>
        <taxon>Clostridia</taxon>
        <taxon>Lachnospirales</taxon>
        <taxon>Lachnospiraceae</taxon>
        <taxon>Candidatus Epulonipiscium</taxon>
    </lineage>
</organism>
<reference evidence="1" key="1">
    <citation type="submission" date="2016-08" db="EMBL/GenBank/DDBJ databases">
        <authorList>
            <person name="Ngugi D.K."/>
            <person name="Miyake S."/>
            <person name="Stingl U."/>
        </authorList>
    </citation>
    <scope>NUCLEOTIDE SEQUENCE</scope>
    <source>
        <strain evidence="1">SCG-B11WGA-EpuloA1</strain>
    </source>
</reference>
<keyword evidence="2" id="KW-1185">Reference proteome</keyword>
<evidence type="ECO:0000313" key="1">
    <source>
        <dbReference type="EMBL" id="ONI39563.1"/>
    </source>
</evidence>
<gene>
    <name evidence="1" type="ORF">AN396_07935</name>
</gene>
<sequence>MGKYQASKKVVREYFAALSEAVKNEEATPASIAKVISEHTTPEYLFMGVYPFREQKGVENAVNAFWAPLSKSLKRMQRRQDIFIAGTNDVKVDPTTGKDSSQDIWVMSMGHFMGLFDNDFMGVRATGKMISLRYAEFSQVADGKIVRTGMFVDLIGFMIQAGVNPLPPSTGQYFVYPGPINHDGLLFEDAPEQEGVDTVNLVNQMVEDLDQLNRSGAMGCPPETLALSWSKDMIWYGPGGIGASYTIPRYQMQHQLPFRNNLTDKKFNGHVARFAEGNFSCFFGWPNLSNRSIGGFLGMPAGGASADMQVVDVYCRDGNKLSENWVLIDLAYWLKQQGLDIFDRTSKITNPDFVNSNCGCNNKCK</sequence>
<dbReference type="EMBL" id="LJDB01000063">
    <property type="protein sequence ID" value="ONI39563.1"/>
    <property type="molecule type" value="Genomic_DNA"/>
</dbReference>
<accession>A0ACC8XB37</accession>
<comment type="caution">
    <text evidence="1">The sequence shown here is derived from an EMBL/GenBank/DDBJ whole genome shotgun (WGS) entry which is preliminary data.</text>
</comment>
<evidence type="ECO:0000313" key="2">
    <source>
        <dbReference type="Proteomes" id="UP000188605"/>
    </source>
</evidence>
<name>A0ACC8XB37_9FIRM</name>
<protein>
    <submittedName>
        <fullName evidence="1">Polyketide cyclase</fullName>
    </submittedName>
</protein>
<proteinExistence type="predicted"/>